<organism evidence="2 3">
    <name type="scientific">Ricinus communis</name>
    <name type="common">Castor bean</name>
    <dbReference type="NCBI Taxonomy" id="3988"/>
    <lineage>
        <taxon>Eukaryota</taxon>
        <taxon>Viridiplantae</taxon>
        <taxon>Streptophyta</taxon>
        <taxon>Embryophyta</taxon>
        <taxon>Tracheophyta</taxon>
        <taxon>Spermatophyta</taxon>
        <taxon>Magnoliopsida</taxon>
        <taxon>eudicotyledons</taxon>
        <taxon>Gunneridae</taxon>
        <taxon>Pentapetalae</taxon>
        <taxon>rosids</taxon>
        <taxon>fabids</taxon>
        <taxon>Malpighiales</taxon>
        <taxon>Euphorbiaceae</taxon>
        <taxon>Acalyphoideae</taxon>
        <taxon>Acalypheae</taxon>
        <taxon>Ricinus</taxon>
    </lineage>
</organism>
<dbReference type="EMBL" id="EQ974079">
    <property type="protein sequence ID" value="EEF34239.1"/>
    <property type="molecule type" value="Genomic_DNA"/>
</dbReference>
<dbReference type="AlphaFoldDB" id="B9SQ79"/>
<dbReference type="Proteomes" id="UP000008311">
    <property type="component" value="Unassembled WGS sequence"/>
</dbReference>
<evidence type="ECO:0000259" key="1">
    <source>
        <dbReference type="Pfam" id="PF13966"/>
    </source>
</evidence>
<protein>
    <recommendedName>
        <fullName evidence="1">Reverse transcriptase zinc-binding domain-containing protein</fullName>
    </recommendedName>
</protein>
<reference evidence="3" key="1">
    <citation type="journal article" date="2010" name="Nat. Biotechnol.">
        <title>Draft genome sequence of the oilseed species Ricinus communis.</title>
        <authorList>
            <person name="Chan A.P."/>
            <person name="Crabtree J."/>
            <person name="Zhao Q."/>
            <person name="Lorenzi H."/>
            <person name="Orvis J."/>
            <person name="Puiu D."/>
            <person name="Melake-Berhan A."/>
            <person name="Jones K.M."/>
            <person name="Redman J."/>
            <person name="Chen G."/>
            <person name="Cahoon E.B."/>
            <person name="Gedil M."/>
            <person name="Stanke M."/>
            <person name="Haas B.J."/>
            <person name="Wortman J.R."/>
            <person name="Fraser-Liggett C.M."/>
            <person name="Ravel J."/>
            <person name="Rabinowicz P.D."/>
        </authorList>
    </citation>
    <scope>NUCLEOTIDE SEQUENCE [LARGE SCALE GENOMIC DNA]</scope>
    <source>
        <strain evidence="3">cv. Hale</strain>
    </source>
</reference>
<dbReference type="Pfam" id="PF13966">
    <property type="entry name" value="zf-RVT"/>
    <property type="match status" value="1"/>
</dbReference>
<name>B9SQ79_RICCO</name>
<dbReference type="InParanoid" id="B9SQ79"/>
<dbReference type="InterPro" id="IPR026960">
    <property type="entry name" value="RVT-Znf"/>
</dbReference>
<gene>
    <name evidence="2" type="ORF">RCOM_1196140</name>
</gene>
<evidence type="ECO:0000313" key="3">
    <source>
        <dbReference type="Proteomes" id="UP000008311"/>
    </source>
</evidence>
<evidence type="ECO:0000313" key="2">
    <source>
        <dbReference type="EMBL" id="EEF34239.1"/>
    </source>
</evidence>
<proteinExistence type="predicted"/>
<feature type="domain" description="Reverse transcriptase zinc-binding" evidence="1">
    <location>
        <begin position="1"/>
        <end position="63"/>
    </location>
</feature>
<keyword evidence="3" id="KW-1185">Reference proteome</keyword>
<sequence>MVWHLLVTNKIRVFFWKLLNNGLPIGEAINCRLLHVEGLCFRCRASETLDHLFLHCPWAHTIWSRSTLSIRTESVALWKARNSWLLNVNFGPIKKLCNKLSLIIMSSISAPTLLRHHRKTIPYCRGPPTQPQWEPPPTPIMKLNFDGEFDKARKCDA</sequence>
<accession>B9SQ79</accession>